<keyword evidence="1" id="KW-0479">Metal-binding</keyword>
<evidence type="ECO:0000256" key="1">
    <source>
        <dbReference type="ARBA" id="ARBA00022723"/>
    </source>
</evidence>
<keyword evidence="4" id="KW-1185">Reference proteome</keyword>
<feature type="domain" description="Cupin type-2" evidence="2">
    <location>
        <begin position="56"/>
        <end position="125"/>
    </location>
</feature>
<comment type="caution">
    <text evidence="3">The sequence shown here is derived from an EMBL/GenBank/DDBJ whole genome shotgun (WGS) entry which is preliminary data.</text>
</comment>
<dbReference type="OrthoDB" id="5639206at2"/>
<reference evidence="3 4" key="1">
    <citation type="journal article" date="2016" name="Int. J. Syst. Evol. Microbiol.">
        <title>Ensifer glycinis sp. nov., an novel rhizobial species associated with Glycine spp.</title>
        <authorList>
            <person name="Yan H."/>
            <person name="Yan J."/>
            <person name="Sui X.H."/>
            <person name="Wang E.T."/>
            <person name="Chen W.X."/>
            <person name="Zhang X.X."/>
            <person name="Chen W.F."/>
        </authorList>
    </citation>
    <scope>NUCLEOTIDE SEQUENCE [LARGE SCALE GENOMIC DNA]</scope>
    <source>
        <strain evidence="3 4">CCBAU 23380</strain>
    </source>
</reference>
<dbReference type="PANTHER" id="PTHR35848">
    <property type="entry name" value="OXALATE-BINDING PROTEIN"/>
    <property type="match status" value="1"/>
</dbReference>
<dbReference type="InterPro" id="IPR013096">
    <property type="entry name" value="Cupin_2"/>
</dbReference>
<sequence>MTIPAYFGNFPFPPGEKKPHHLTADKFKMFIYTGNKPYSSDLNYLLASTDKMTTGIYQLAPGSNFDPADIHAGDEVYYVLEGEVHLLNPETGHTERMGPGDSILIPMGVPHRGYNFTDKAAVILFCIAPRIWDEKGPPTGYFGVTRLFKSERRVSE</sequence>
<proteinExistence type="predicted"/>
<dbReference type="AlphaFoldDB" id="A0A178XVF9"/>
<dbReference type="Gene3D" id="2.60.120.10">
    <property type="entry name" value="Jelly Rolls"/>
    <property type="match status" value="1"/>
</dbReference>
<dbReference type="InterPro" id="IPR051610">
    <property type="entry name" value="GPI/OXD"/>
</dbReference>
<dbReference type="GO" id="GO:0046872">
    <property type="term" value="F:metal ion binding"/>
    <property type="evidence" value="ECO:0007669"/>
    <property type="project" value="UniProtKB-KW"/>
</dbReference>
<dbReference type="EMBL" id="LPUX01000061">
    <property type="protein sequence ID" value="OAP38485.1"/>
    <property type="molecule type" value="Genomic_DNA"/>
</dbReference>
<organism evidence="3 4">
    <name type="scientific">Sinorhizobium glycinis</name>
    <dbReference type="NCBI Taxonomy" id="1472378"/>
    <lineage>
        <taxon>Bacteria</taxon>
        <taxon>Pseudomonadati</taxon>
        <taxon>Pseudomonadota</taxon>
        <taxon>Alphaproteobacteria</taxon>
        <taxon>Hyphomicrobiales</taxon>
        <taxon>Rhizobiaceae</taxon>
        <taxon>Sinorhizobium/Ensifer group</taxon>
        <taxon>Sinorhizobium</taxon>
    </lineage>
</organism>
<evidence type="ECO:0000313" key="3">
    <source>
        <dbReference type="EMBL" id="OAP38485.1"/>
    </source>
</evidence>
<dbReference type="RefSeq" id="WP_064243024.1">
    <property type="nucleotide sequence ID" value="NZ_LPUX01000061.1"/>
</dbReference>
<dbReference type="Proteomes" id="UP000094025">
    <property type="component" value="Unassembled WGS sequence"/>
</dbReference>
<dbReference type="InterPro" id="IPR014710">
    <property type="entry name" value="RmlC-like_jellyroll"/>
</dbReference>
<dbReference type="Pfam" id="PF07883">
    <property type="entry name" value="Cupin_2"/>
    <property type="match status" value="1"/>
</dbReference>
<dbReference type="InterPro" id="IPR011051">
    <property type="entry name" value="RmlC_Cupin_sf"/>
</dbReference>
<dbReference type="SUPFAM" id="SSF51182">
    <property type="entry name" value="RmlC-like cupins"/>
    <property type="match status" value="1"/>
</dbReference>
<evidence type="ECO:0000259" key="2">
    <source>
        <dbReference type="Pfam" id="PF07883"/>
    </source>
</evidence>
<protein>
    <recommendedName>
        <fullName evidence="2">Cupin type-2 domain-containing protein</fullName>
    </recommendedName>
</protein>
<dbReference type="STRING" id="1472378.AU381_23275"/>
<dbReference type="CDD" id="cd02209">
    <property type="entry name" value="cupin_XRE_C"/>
    <property type="match status" value="1"/>
</dbReference>
<name>A0A178XVF9_9HYPH</name>
<gene>
    <name evidence="3" type="ORF">AU381_23275</name>
</gene>
<evidence type="ECO:0000313" key="4">
    <source>
        <dbReference type="Proteomes" id="UP000094025"/>
    </source>
</evidence>
<accession>A0A178XVF9</accession>